<keyword evidence="3 6" id="KW-1133">Transmembrane helix</keyword>
<organism evidence="7">
    <name type="scientific">Podospora anserina (strain S / ATCC MYA-4624 / DSM 980 / FGSC 10383)</name>
    <name type="common">Pleurage anserina</name>
    <dbReference type="NCBI Taxonomy" id="515849"/>
    <lineage>
        <taxon>Eukaryota</taxon>
        <taxon>Fungi</taxon>
        <taxon>Dikarya</taxon>
        <taxon>Ascomycota</taxon>
        <taxon>Pezizomycotina</taxon>
        <taxon>Sordariomycetes</taxon>
        <taxon>Sordariomycetidae</taxon>
        <taxon>Sordariales</taxon>
        <taxon>Podosporaceae</taxon>
        <taxon>Podospora</taxon>
        <taxon>Podospora anserina</taxon>
    </lineage>
</organism>
<evidence type="ECO:0000256" key="6">
    <source>
        <dbReference type="SAM" id="Phobius"/>
    </source>
</evidence>
<evidence type="ECO:0000313" key="7">
    <source>
        <dbReference type="EMBL" id="CAP67345.1"/>
    </source>
</evidence>
<evidence type="ECO:0000256" key="1">
    <source>
        <dbReference type="ARBA" id="ARBA00004141"/>
    </source>
</evidence>
<keyword evidence="2 6" id="KW-0812">Transmembrane</keyword>
<dbReference type="EMBL" id="CU633897">
    <property type="protein sequence ID" value="CAP67345.1"/>
    <property type="molecule type" value="Genomic_DNA"/>
</dbReference>
<dbReference type="PANTHER" id="PTHR35042:SF1">
    <property type="entry name" value="DUF1772-DOMAIN-CONTAINING PROTEIN"/>
    <property type="match status" value="1"/>
</dbReference>
<evidence type="ECO:0000256" key="5">
    <source>
        <dbReference type="ARBA" id="ARBA00034313"/>
    </source>
</evidence>
<gene>
    <name evidence="7" type="ORF">PODANS_1_23480</name>
</gene>
<dbReference type="PANTHER" id="PTHR35042">
    <property type="entry name" value="ANTHRONE OXYGENASE ENCC"/>
    <property type="match status" value="1"/>
</dbReference>
<comment type="subcellular location">
    <subcellularLocation>
        <location evidence="1">Membrane</location>
        <topology evidence="1">Multi-pass membrane protein</topology>
    </subcellularLocation>
</comment>
<protein>
    <submittedName>
        <fullName evidence="7">Podospora anserina S mat+ genomic DNA chromosome 1, supercontig 6</fullName>
    </submittedName>
</protein>
<sequence length="258" mass="28680">MLCFVCNPRVHLSGVTACQLYLTNSRTITSAVQPRPPISLRFEFHVSSITRFSQLSRCLSRSSPLPSGRPFLARLFTPGITLTHSTTLSLLATSPVFSPQTEEKLLAKQWHLIYRQGPNWVPPIINSAALSNVYLWYNHSQTRLQGGLYLLSAGILWGVLAVTFYYFETGINGACKWRLARLLKDGEGTGKIVIKGMKKGWIIPSVNGHTASEGSKKWGEETGMRELVMGWVKRNQWRWIAVGVAGGISGWASLGRFS</sequence>
<evidence type="ECO:0000256" key="4">
    <source>
        <dbReference type="ARBA" id="ARBA00023136"/>
    </source>
</evidence>
<keyword evidence="4 6" id="KW-0472">Membrane</keyword>
<dbReference type="OrthoDB" id="5343383at2759"/>
<reference evidence="7" key="1">
    <citation type="journal article" date="2008" name="Genome Biol.">
        <title>The genome sequence of the model ascomycete fungus Podospora anserina.</title>
        <authorList>
            <person name="Espagne E."/>
            <person name="Lespinet O."/>
            <person name="Malagnac F."/>
            <person name="Da Silva C."/>
            <person name="Jaillon O."/>
            <person name="Porcel B.M."/>
            <person name="Couloux A."/>
            <person name="Aury J.-M."/>
            <person name="Segurens B."/>
            <person name="Poulain J."/>
            <person name="Anthouard V."/>
            <person name="Grossetete S."/>
            <person name="Khalili H."/>
            <person name="Coppin E."/>
            <person name="Dequard-Chablat M."/>
            <person name="Picard M."/>
            <person name="Contamine V."/>
            <person name="Arnaise S."/>
            <person name="Bourdais A."/>
            <person name="Berteaux-Lecellier V."/>
            <person name="Gautheret D."/>
            <person name="de Vries R.P."/>
            <person name="Battaglia E."/>
            <person name="Coutinho P.M."/>
            <person name="Danchin E.G.J."/>
            <person name="Henrissat B."/>
            <person name="El Khoury R."/>
            <person name="Sainsard-Chanet A."/>
            <person name="Boivin A."/>
            <person name="Pinan-Lucarre B."/>
            <person name="Sellem C.H."/>
            <person name="Debuchy R."/>
            <person name="Wincker P."/>
            <person name="Weissenbach J."/>
            <person name="Silar P."/>
        </authorList>
    </citation>
    <scope>NUCLEOTIDE SEQUENCE [LARGE SCALE GENOMIC DNA]</scope>
    <source>
        <strain evidence="7">S mat+</strain>
    </source>
</reference>
<dbReference type="HOGENOM" id="CLU_1078171_0_0_1"/>
<evidence type="ECO:0000256" key="2">
    <source>
        <dbReference type="ARBA" id="ARBA00022692"/>
    </source>
</evidence>
<dbReference type="KEGG" id="pan:PODANSg3707"/>
<dbReference type="VEuPathDB" id="FungiDB:PODANS_1_23480"/>
<evidence type="ECO:0000256" key="3">
    <source>
        <dbReference type="ARBA" id="ARBA00022989"/>
    </source>
</evidence>
<proteinExistence type="inferred from homology"/>
<dbReference type="RefSeq" id="XP_001906674.1">
    <property type="nucleotide sequence ID" value="XM_001906639.1"/>
</dbReference>
<dbReference type="GO" id="GO:0016020">
    <property type="term" value="C:membrane"/>
    <property type="evidence" value="ECO:0007669"/>
    <property type="project" value="UniProtKB-SubCell"/>
</dbReference>
<reference evidence="7" key="2">
    <citation type="submission" date="2008-07" db="EMBL/GenBank/DDBJ databases">
        <authorList>
            <person name="Genoscope - CEA"/>
        </authorList>
    </citation>
    <scope>NUCLEOTIDE SEQUENCE</scope>
    <source>
        <strain evidence="7">S mat+</strain>
    </source>
</reference>
<name>B2ASH2_PODAN</name>
<comment type="similarity">
    <text evidence="5">Belongs to the anthrone oxygenase family.</text>
</comment>
<accession>B2ASH2</accession>
<dbReference type="GeneID" id="6190740"/>
<feature type="transmembrane region" description="Helical" evidence="6">
    <location>
        <begin position="148"/>
        <end position="167"/>
    </location>
</feature>
<dbReference type="AlphaFoldDB" id="B2ASH2"/>